<dbReference type="PANTHER" id="PTHR28620">
    <property type="entry name" value="CENTROMERE PROTEIN V"/>
    <property type="match status" value="1"/>
</dbReference>
<dbReference type="InterPro" id="IPR011057">
    <property type="entry name" value="Mss4-like_sf"/>
</dbReference>
<dbReference type="SUPFAM" id="SSF51316">
    <property type="entry name" value="Mss4-like"/>
    <property type="match status" value="1"/>
</dbReference>
<dbReference type="InterPro" id="IPR006913">
    <property type="entry name" value="CENP-V/GFA"/>
</dbReference>
<evidence type="ECO:0000313" key="5">
    <source>
        <dbReference type="EMBL" id="KAF2243998.1"/>
    </source>
</evidence>
<dbReference type="GeneID" id="54572747"/>
<evidence type="ECO:0000256" key="1">
    <source>
        <dbReference type="ARBA" id="ARBA00005495"/>
    </source>
</evidence>
<keyword evidence="2" id="KW-0479">Metal-binding</keyword>
<name>A0A6A6I1W2_9PLEO</name>
<dbReference type="Gene3D" id="2.170.150.70">
    <property type="match status" value="1"/>
</dbReference>
<reference evidence="5" key="1">
    <citation type="journal article" date="2020" name="Stud. Mycol.">
        <title>101 Dothideomycetes genomes: a test case for predicting lifestyles and emergence of pathogens.</title>
        <authorList>
            <person name="Haridas S."/>
            <person name="Albert R."/>
            <person name="Binder M."/>
            <person name="Bloem J."/>
            <person name="Labutti K."/>
            <person name="Salamov A."/>
            <person name="Andreopoulos B."/>
            <person name="Baker S."/>
            <person name="Barry K."/>
            <person name="Bills G."/>
            <person name="Bluhm B."/>
            <person name="Cannon C."/>
            <person name="Castanera R."/>
            <person name="Culley D."/>
            <person name="Daum C."/>
            <person name="Ezra D."/>
            <person name="Gonzalez J."/>
            <person name="Henrissat B."/>
            <person name="Kuo A."/>
            <person name="Liang C."/>
            <person name="Lipzen A."/>
            <person name="Lutzoni F."/>
            <person name="Magnuson J."/>
            <person name="Mondo S."/>
            <person name="Nolan M."/>
            <person name="Ohm R."/>
            <person name="Pangilinan J."/>
            <person name="Park H.-J."/>
            <person name="Ramirez L."/>
            <person name="Alfaro M."/>
            <person name="Sun H."/>
            <person name="Tritt A."/>
            <person name="Yoshinaga Y."/>
            <person name="Zwiers L.-H."/>
            <person name="Turgeon B."/>
            <person name="Goodwin S."/>
            <person name="Spatafora J."/>
            <person name="Crous P."/>
            <person name="Grigoriev I."/>
        </authorList>
    </citation>
    <scope>NUCLEOTIDE SEQUENCE</scope>
    <source>
        <strain evidence="5">CBS 122368</strain>
    </source>
</reference>
<accession>A0A6A6I1W2</accession>
<dbReference type="RefSeq" id="XP_033679002.1">
    <property type="nucleotide sequence ID" value="XM_033819417.1"/>
</dbReference>
<dbReference type="GO" id="GO:0016846">
    <property type="term" value="F:carbon-sulfur lyase activity"/>
    <property type="evidence" value="ECO:0007669"/>
    <property type="project" value="InterPro"/>
</dbReference>
<dbReference type="AlphaFoldDB" id="A0A6A6I1W2"/>
<keyword evidence="6" id="KW-1185">Reference proteome</keyword>
<proteinExistence type="inferred from homology"/>
<protein>
    <recommendedName>
        <fullName evidence="4">CENP-V/GFA domain-containing protein</fullName>
    </recommendedName>
</protein>
<evidence type="ECO:0000256" key="2">
    <source>
        <dbReference type="ARBA" id="ARBA00022723"/>
    </source>
</evidence>
<keyword evidence="3" id="KW-0862">Zinc</keyword>
<evidence type="ECO:0000259" key="4">
    <source>
        <dbReference type="PROSITE" id="PS51891"/>
    </source>
</evidence>
<dbReference type="GO" id="GO:0046872">
    <property type="term" value="F:metal ion binding"/>
    <property type="evidence" value="ECO:0007669"/>
    <property type="project" value="UniProtKB-KW"/>
</dbReference>
<dbReference type="Pfam" id="PF04828">
    <property type="entry name" value="GFA"/>
    <property type="match status" value="1"/>
</dbReference>
<comment type="similarity">
    <text evidence="1">Belongs to the Gfa family.</text>
</comment>
<evidence type="ECO:0000313" key="6">
    <source>
        <dbReference type="Proteomes" id="UP000800094"/>
    </source>
</evidence>
<dbReference type="PANTHER" id="PTHR28620:SF1">
    <property type="entry name" value="CENP-V_GFA DOMAIN-CONTAINING PROTEIN"/>
    <property type="match status" value="1"/>
</dbReference>
<dbReference type="InterPro" id="IPR052355">
    <property type="entry name" value="CENP-V-like"/>
</dbReference>
<organism evidence="5 6">
    <name type="scientific">Trematosphaeria pertusa</name>
    <dbReference type="NCBI Taxonomy" id="390896"/>
    <lineage>
        <taxon>Eukaryota</taxon>
        <taxon>Fungi</taxon>
        <taxon>Dikarya</taxon>
        <taxon>Ascomycota</taxon>
        <taxon>Pezizomycotina</taxon>
        <taxon>Dothideomycetes</taxon>
        <taxon>Pleosporomycetidae</taxon>
        <taxon>Pleosporales</taxon>
        <taxon>Massarineae</taxon>
        <taxon>Trematosphaeriaceae</taxon>
        <taxon>Trematosphaeria</taxon>
    </lineage>
</organism>
<dbReference type="Proteomes" id="UP000800094">
    <property type="component" value="Unassembled WGS sequence"/>
</dbReference>
<dbReference type="EMBL" id="ML987204">
    <property type="protein sequence ID" value="KAF2243998.1"/>
    <property type="molecule type" value="Genomic_DNA"/>
</dbReference>
<gene>
    <name evidence="5" type="ORF">BU26DRAFT_112377</name>
</gene>
<evidence type="ECO:0000256" key="3">
    <source>
        <dbReference type="ARBA" id="ARBA00022833"/>
    </source>
</evidence>
<sequence>MSEETSTNVYHGSCHCGDVQYQLRLTLPPSSDPDPFVEAVRIYKCNCTTCQKMGMFHCRPINSYRHFILTSPATIDELGDYRAFSGKIGWYFCKKCGCRTFGMGGVWVQEEVDVDKWAGREGEGNVQKVWRSKPHESASSITGKPLHYVSVNAVTLEGVDLKEWYDKKWIFYAENRERKNGTQIRLSDPYEGGCY</sequence>
<feature type="domain" description="CENP-V/GFA" evidence="4">
    <location>
        <begin position="10"/>
        <end position="166"/>
    </location>
</feature>
<dbReference type="PROSITE" id="PS51891">
    <property type="entry name" value="CENP_V_GFA"/>
    <property type="match status" value="1"/>
</dbReference>
<dbReference type="OrthoDB" id="3930719at2759"/>